<organism evidence="2">
    <name type="scientific">Deinococcus sonorensis KR-87</name>
    <dbReference type="NCBI Taxonomy" id="694439"/>
    <lineage>
        <taxon>Bacteria</taxon>
        <taxon>Thermotogati</taxon>
        <taxon>Deinococcota</taxon>
        <taxon>Deinococci</taxon>
        <taxon>Deinococcales</taxon>
        <taxon>Deinococcaceae</taxon>
        <taxon>Deinococcus</taxon>
    </lineage>
</organism>
<reference evidence="2" key="1">
    <citation type="submission" date="2024-06" db="EMBL/GenBank/DDBJ databases">
        <title>Draft Genome Sequence of Deinococcus sonorensis Type Strain KR-87, a Biofilm Producing Representative of the Genus Deinococcus.</title>
        <authorList>
            <person name="Boren L.S."/>
            <person name="Grosso R.A."/>
            <person name="Hugenberg-Cox A.N."/>
            <person name="Hill J.T.E."/>
            <person name="Albert C.M."/>
            <person name="Tuohy J.M."/>
        </authorList>
    </citation>
    <scope>NUCLEOTIDE SEQUENCE</scope>
    <source>
        <strain evidence="2">KR-87</strain>
        <plasmid evidence="2">pDson04</plasmid>
    </source>
</reference>
<dbReference type="KEGG" id="dsc:ABOD76_00935"/>
<feature type="region of interest" description="Disordered" evidence="1">
    <location>
        <begin position="105"/>
        <end position="126"/>
    </location>
</feature>
<sequence>MKLADWCGPLEVLPPAVSVTPVPDTWQALRHRPEMRSVLEVVCAGPVALMPLCRMARLDPQVASDLLGTLLDLQLLERICITVSPRRHAYRLTPWGERCKPLLRSLSLPPSPQAASMPGGGRRHAR</sequence>
<proteinExistence type="predicted"/>
<dbReference type="InterPro" id="IPR036390">
    <property type="entry name" value="WH_DNA-bd_sf"/>
</dbReference>
<gene>
    <name evidence="2" type="ORF">ABOD76_00935</name>
</gene>
<dbReference type="AlphaFoldDB" id="A0AAU7U4D5"/>
<dbReference type="Gene3D" id="1.10.10.10">
    <property type="entry name" value="Winged helix-like DNA-binding domain superfamily/Winged helix DNA-binding domain"/>
    <property type="match status" value="1"/>
</dbReference>
<geneLocation type="plasmid" evidence="2">
    <name>pDson04</name>
</geneLocation>
<dbReference type="RefSeq" id="WP_350240727.1">
    <property type="nucleotide sequence ID" value="NZ_CP158296.1"/>
</dbReference>
<evidence type="ECO:0000256" key="1">
    <source>
        <dbReference type="SAM" id="MobiDB-lite"/>
    </source>
</evidence>
<accession>A0AAU7U4D5</accession>
<evidence type="ECO:0008006" key="3">
    <source>
        <dbReference type="Google" id="ProtNLM"/>
    </source>
</evidence>
<dbReference type="SUPFAM" id="SSF46785">
    <property type="entry name" value="Winged helix' DNA-binding domain"/>
    <property type="match status" value="1"/>
</dbReference>
<dbReference type="InterPro" id="IPR036388">
    <property type="entry name" value="WH-like_DNA-bd_sf"/>
</dbReference>
<protein>
    <recommendedName>
        <fullName evidence="3">HTH hxlR-type domain-containing protein</fullName>
    </recommendedName>
</protein>
<dbReference type="EMBL" id="CP158296">
    <property type="protein sequence ID" value="XBV83321.1"/>
    <property type="molecule type" value="Genomic_DNA"/>
</dbReference>
<name>A0AAU7U4D5_9DEIO</name>
<keyword evidence="2" id="KW-0614">Plasmid</keyword>
<evidence type="ECO:0000313" key="2">
    <source>
        <dbReference type="EMBL" id="XBV83321.1"/>
    </source>
</evidence>